<organism evidence="2 3">
    <name type="scientific">Botryotinia fuckeliana (strain T4)</name>
    <name type="common">Noble rot fungus</name>
    <name type="synonym">Botrytis cinerea</name>
    <dbReference type="NCBI Taxonomy" id="999810"/>
    <lineage>
        <taxon>Eukaryota</taxon>
        <taxon>Fungi</taxon>
        <taxon>Dikarya</taxon>
        <taxon>Ascomycota</taxon>
        <taxon>Pezizomycotina</taxon>
        <taxon>Leotiomycetes</taxon>
        <taxon>Helotiales</taxon>
        <taxon>Sclerotiniaceae</taxon>
        <taxon>Botrytis</taxon>
    </lineage>
</organism>
<dbReference type="HOGENOM" id="CLU_3335461_0_0_1"/>
<evidence type="ECO:0000256" key="1">
    <source>
        <dbReference type="SAM" id="MobiDB-lite"/>
    </source>
</evidence>
<dbReference type="InParanoid" id="G2XZS0"/>
<dbReference type="Proteomes" id="UP000008177">
    <property type="component" value="Unplaced contigs"/>
</dbReference>
<feature type="region of interest" description="Disordered" evidence="1">
    <location>
        <begin position="1"/>
        <end position="25"/>
    </location>
</feature>
<proteinExistence type="predicted"/>
<gene>
    <name evidence="2" type="ORF">BofuT4_uP049750.1</name>
</gene>
<accession>G2XZS0</accession>
<evidence type="ECO:0000313" key="2">
    <source>
        <dbReference type="EMBL" id="CCD45957.1"/>
    </source>
</evidence>
<dbReference type="AlphaFoldDB" id="G2XZS0"/>
<protein>
    <submittedName>
        <fullName evidence="2">Uncharacterized protein</fullName>
    </submittedName>
</protein>
<dbReference type="EMBL" id="FQ790278">
    <property type="protein sequence ID" value="CCD45957.1"/>
    <property type="molecule type" value="Genomic_DNA"/>
</dbReference>
<feature type="compositionally biased region" description="Basic and acidic residues" evidence="1">
    <location>
        <begin position="1"/>
        <end position="10"/>
    </location>
</feature>
<name>G2XZS0_BOTF4</name>
<sequence length="38" mass="4321">MCNKLQEYENTKPYPPLNPFQNPVDSRSDIAKIAEVVA</sequence>
<reference evidence="3" key="1">
    <citation type="journal article" date="2011" name="PLoS Genet.">
        <title>Genomic analysis of the necrotrophic fungal pathogens Sclerotinia sclerotiorum and Botrytis cinerea.</title>
        <authorList>
            <person name="Amselem J."/>
            <person name="Cuomo C.A."/>
            <person name="van Kan J.A."/>
            <person name="Viaud M."/>
            <person name="Benito E.P."/>
            <person name="Couloux A."/>
            <person name="Coutinho P.M."/>
            <person name="de Vries R.P."/>
            <person name="Dyer P.S."/>
            <person name="Fillinger S."/>
            <person name="Fournier E."/>
            <person name="Gout L."/>
            <person name="Hahn M."/>
            <person name="Kohn L."/>
            <person name="Lapalu N."/>
            <person name="Plummer K.M."/>
            <person name="Pradier J.M."/>
            <person name="Quevillon E."/>
            <person name="Sharon A."/>
            <person name="Simon A."/>
            <person name="ten Have A."/>
            <person name="Tudzynski B."/>
            <person name="Tudzynski P."/>
            <person name="Wincker P."/>
            <person name="Andrew M."/>
            <person name="Anthouard V."/>
            <person name="Beever R.E."/>
            <person name="Beffa R."/>
            <person name="Benoit I."/>
            <person name="Bouzid O."/>
            <person name="Brault B."/>
            <person name="Chen Z."/>
            <person name="Choquer M."/>
            <person name="Collemare J."/>
            <person name="Cotton P."/>
            <person name="Danchin E.G."/>
            <person name="Da Silva C."/>
            <person name="Gautier A."/>
            <person name="Giraud C."/>
            <person name="Giraud T."/>
            <person name="Gonzalez C."/>
            <person name="Grossetete S."/>
            <person name="Guldener U."/>
            <person name="Henrissat B."/>
            <person name="Howlett B.J."/>
            <person name="Kodira C."/>
            <person name="Kretschmer M."/>
            <person name="Lappartient A."/>
            <person name="Leroch M."/>
            <person name="Levis C."/>
            <person name="Mauceli E."/>
            <person name="Neuveglise C."/>
            <person name="Oeser B."/>
            <person name="Pearson M."/>
            <person name="Poulain J."/>
            <person name="Poussereau N."/>
            <person name="Quesneville H."/>
            <person name="Rascle C."/>
            <person name="Schumacher J."/>
            <person name="Segurens B."/>
            <person name="Sexton A."/>
            <person name="Silva E."/>
            <person name="Sirven C."/>
            <person name="Soanes D.M."/>
            <person name="Talbot N.J."/>
            <person name="Templeton M."/>
            <person name="Yandava C."/>
            <person name="Yarden O."/>
            <person name="Zeng Q."/>
            <person name="Rollins J.A."/>
            <person name="Lebrun M.H."/>
            <person name="Dickman M."/>
        </authorList>
    </citation>
    <scope>NUCLEOTIDE SEQUENCE [LARGE SCALE GENOMIC DNA]</scope>
    <source>
        <strain evidence="3">T4</strain>
    </source>
</reference>
<evidence type="ECO:0000313" key="3">
    <source>
        <dbReference type="Proteomes" id="UP000008177"/>
    </source>
</evidence>